<dbReference type="Pfam" id="PF13616">
    <property type="entry name" value="Rotamase_3"/>
    <property type="match status" value="1"/>
</dbReference>
<organism evidence="9 10">
    <name type="scientific">Uliginosibacterium sediminicola</name>
    <dbReference type="NCBI Taxonomy" id="2024550"/>
    <lineage>
        <taxon>Bacteria</taxon>
        <taxon>Pseudomonadati</taxon>
        <taxon>Pseudomonadota</taxon>
        <taxon>Betaproteobacteria</taxon>
        <taxon>Rhodocyclales</taxon>
        <taxon>Zoogloeaceae</taxon>
        <taxon>Uliginosibacterium</taxon>
    </lineage>
</organism>
<dbReference type="EMBL" id="JBDIVE010000003">
    <property type="protein sequence ID" value="MEN3068283.1"/>
    <property type="molecule type" value="Genomic_DNA"/>
</dbReference>
<dbReference type="Pfam" id="PF09312">
    <property type="entry name" value="SurA_N"/>
    <property type="match status" value="1"/>
</dbReference>
<proteinExistence type="inferred from homology"/>
<dbReference type="PANTHER" id="PTHR47637:SF1">
    <property type="entry name" value="CHAPERONE SURA"/>
    <property type="match status" value="1"/>
</dbReference>
<keyword evidence="6 7" id="KW-0413">Isomerase</keyword>
<protein>
    <recommendedName>
        <fullName evidence="7">Chaperone SurA</fullName>
    </recommendedName>
    <alternativeName>
        <fullName evidence="7">Peptidyl-prolyl cis-trans isomerase SurA</fullName>
        <shortName evidence="7">PPIase SurA</shortName>
        <ecNumber evidence="7">5.2.1.8</ecNumber>
    </alternativeName>
    <alternativeName>
        <fullName evidence="7">Rotamase SurA</fullName>
    </alternativeName>
</protein>
<keyword evidence="1 7" id="KW-0732">Signal</keyword>
<feature type="chain" id="PRO_5044918652" description="Chaperone SurA" evidence="7">
    <location>
        <begin position="22"/>
        <end position="431"/>
    </location>
</feature>
<dbReference type="InterPro" id="IPR027304">
    <property type="entry name" value="Trigger_fact/SurA_dom_sf"/>
</dbReference>
<reference evidence="9 10" key="1">
    <citation type="journal article" date="2018" name="Int. J. Syst. Evol. Microbiol.">
        <title>Uliginosibacterium sediminicola sp. nov., isolated from freshwater sediment.</title>
        <authorList>
            <person name="Hwang W.M."/>
            <person name="Kim S.M."/>
            <person name="Kang K."/>
            <person name="Ahn T.Y."/>
        </authorList>
    </citation>
    <scope>NUCLEOTIDE SEQUENCE [LARGE SCALE GENOMIC DNA]</scope>
    <source>
        <strain evidence="9 10">M1-21</strain>
    </source>
</reference>
<dbReference type="HAMAP" id="MF_01183">
    <property type="entry name" value="Chaperone_SurA"/>
    <property type="match status" value="1"/>
</dbReference>
<evidence type="ECO:0000256" key="3">
    <source>
        <dbReference type="ARBA" id="ARBA00022764"/>
    </source>
</evidence>
<keyword evidence="10" id="KW-1185">Reference proteome</keyword>
<dbReference type="EC" id="5.2.1.8" evidence="7"/>
<sequence precursor="true">MKAVVSILCCILALGVSPARAIETVDRIVAVVNDEVVTQAELGLRVDQYARQLRQQGTTSAPPRAQMERQVLERLILERLQVQRARSTGITVDDVTLDRNLQRLAEQNKLSVARFRELIEKQENVPWARFREDVRTEIIISRLRERDVDSRVQVSDGEVEAALASPEGQAAGKEYQVAHIYLRAPDGATPETWLRLNARAAEVTRLLKQGEDFSKLATAFSDGPDALQGGVLDWRPAQRLPAVFADEVVKMKPGQFSNVLRSSAGLHIVKLLDVHDAAQAKEIKVEQTHARHILIRASDVLNEADARRRLGDLRQRILAGARFEDVARTNSTDVTAARGGDLGWLSPGDTVPDFELAMNTLSVGEISPPVQSPFGWHLIQVVERRTVDMSGERRKLEARQALRERKSDEAYEAWLRQLRDESFVELRNEDK</sequence>
<dbReference type="SUPFAM" id="SSF54534">
    <property type="entry name" value="FKBP-like"/>
    <property type="match status" value="2"/>
</dbReference>
<evidence type="ECO:0000256" key="1">
    <source>
        <dbReference type="ARBA" id="ARBA00022729"/>
    </source>
</evidence>
<comment type="domain">
    <text evidence="7">The PPIase activity resides only in the second parvulin domain. The N-terminal region and the C-terminal tail are necessary and sufficient for the chaperone activity of SurA. The PPIase activity is dispensable for SurA to function as a chaperone. The N-terminal region and the C-terminal tail are also required for porin recognition.</text>
</comment>
<evidence type="ECO:0000313" key="9">
    <source>
        <dbReference type="EMBL" id="MEN3068283.1"/>
    </source>
</evidence>
<dbReference type="SUPFAM" id="SSF109998">
    <property type="entry name" value="Triger factor/SurA peptide-binding domain-like"/>
    <property type="match status" value="1"/>
</dbReference>
<keyword evidence="3 7" id="KW-0574">Periplasm</keyword>
<dbReference type="Proteomes" id="UP001410394">
    <property type="component" value="Unassembled WGS sequence"/>
</dbReference>
<evidence type="ECO:0000256" key="2">
    <source>
        <dbReference type="ARBA" id="ARBA00022737"/>
    </source>
</evidence>
<dbReference type="RefSeq" id="WP_345919053.1">
    <property type="nucleotide sequence ID" value="NZ_JBDIVE010000003.1"/>
</dbReference>
<dbReference type="PROSITE" id="PS50198">
    <property type="entry name" value="PPIC_PPIASE_2"/>
    <property type="match status" value="2"/>
</dbReference>
<comment type="catalytic activity">
    <reaction evidence="7">
        <text>[protein]-peptidylproline (omega=180) = [protein]-peptidylproline (omega=0)</text>
        <dbReference type="Rhea" id="RHEA:16237"/>
        <dbReference type="Rhea" id="RHEA-COMP:10747"/>
        <dbReference type="Rhea" id="RHEA-COMP:10748"/>
        <dbReference type="ChEBI" id="CHEBI:83833"/>
        <dbReference type="ChEBI" id="CHEBI:83834"/>
        <dbReference type="EC" id="5.2.1.8"/>
    </reaction>
</comment>
<dbReference type="InterPro" id="IPR000297">
    <property type="entry name" value="PPIase_PpiC"/>
</dbReference>
<evidence type="ECO:0000259" key="8">
    <source>
        <dbReference type="PROSITE" id="PS50198"/>
    </source>
</evidence>
<dbReference type="PROSITE" id="PS01096">
    <property type="entry name" value="PPIC_PPIASE_1"/>
    <property type="match status" value="1"/>
</dbReference>
<evidence type="ECO:0000256" key="7">
    <source>
        <dbReference type="HAMAP-Rule" id="MF_01183"/>
    </source>
</evidence>
<dbReference type="InterPro" id="IPR050280">
    <property type="entry name" value="OMP_Chaperone_SurA"/>
</dbReference>
<accession>A0ABU9YX02</accession>
<dbReference type="Pfam" id="PF00639">
    <property type="entry name" value="Rotamase"/>
    <property type="match status" value="1"/>
</dbReference>
<evidence type="ECO:0000256" key="4">
    <source>
        <dbReference type="ARBA" id="ARBA00023110"/>
    </source>
</evidence>
<dbReference type="Gene3D" id="1.10.4030.10">
    <property type="entry name" value="Porin chaperone SurA, peptide-binding domain"/>
    <property type="match status" value="1"/>
</dbReference>
<name>A0ABU9YX02_9RHOO</name>
<feature type="domain" description="PpiC" evidence="8">
    <location>
        <begin position="285"/>
        <end position="383"/>
    </location>
</feature>
<dbReference type="PANTHER" id="PTHR47637">
    <property type="entry name" value="CHAPERONE SURA"/>
    <property type="match status" value="1"/>
</dbReference>
<dbReference type="InterPro" id="IPR023034">
    <property type="entry name" value="PPIase_SurA"/>
</dbReference>
<dbReference type="InterPro" id="IPR015391">
    <property type="entry name" value="SurA_N"/>
</dbReference>
<dbReference type="InterPro" id="IPR023058">
    <property type="entry name" value="PPIase_PpiC_CS"/>
</dbReference>
<feature type="signal peptide" evidence="7">
    <location>
        <begin position="1"/>
        <end position="21"/>
    </location>
</feature>
<evidence type="ECO:0000256" key="6">
    <source>
        <dbReference type="ARBA" id="ARBA00023235"/>
    </source>
</evidence>
<dbReference type="InterPro" id="IPR046357">
    <property type="entry name" value="PPIase_dom_sf"/>
</dbReference>
<comment type="caution">
    <text evidence="9">The sequence shown here is derived from an EMBL/GenBank/DDBJ whole genome shotgun (WGS) entry which is preliminary data.</text>
</comment>
<keyword evidence="5 7" id="KW-0143">Chaperone</keyword>
<keyword evidence="2 7" id="KW-0677">Repeat</keyword>
<dbReference type="GO" id="GO:0003755">
    <property type="term" value="F:peptidyl-prolyl cis-trans isomerase activity"/>
    <property type="evidence" value="ECO:0007669"/>
    <property type="project" value="UniProtKB-EC"/>
</dbReference>
<comment type="subcellular location">
    <subcellularLocation>
        <location evidence="7">Periplasm</location>
    </subcellularLocation>
    <text evidence="7">Is capable of associating with the outer membrane.</text>
</comment>
<dbReference type="Gene3D" id="3.10.50.40">
    <property type="match status" value="2"/>
</dbReference>
<feature type="domain" description="PpiC" evidence="8">
    <location>
        <begin position="172"/>
        <end position="273"/>
    </location>
</feature>
<evidence type="ECO:0000256" key="5">
    <source>
        <dbReference type="ARBA" id="ARBA00023186"/>
    </source>
</evidence>
<gene>
    <name evidence="7" type="primary">surA</name>
    <name evidence="9" type="ORF">ABDB84_07310</name>
</gene>
<evidence type="ECO:0000313" key="10">
    <source>
        <dbReference type="Proteomes" id="UP001410394"/>
    </source>
</evidence>
<keyword evidence="4 7" id="KW-0697">Rotamase</keyword>
<comment type="function">
    <text evidence="7">Chaperone involved in the correct folding and assembly of outer membrane proteins. Recognizes specific patterns of aromatic residues and the orientation of their side chains, which are found more frequently in integral outer membrane proteins. May act in both early periplasmic and late outer membrane-associated steps of protein maturation.</text>
</comment>